<protein>
    <submittedName>
        <fullName evidence="11">Uncharacterized protein LOC104606014</fullName>
    </submittedName>
</protein>
<name>A0A1U8Q9J3_NELNU</name>
<keyword evidence="10" id="KW-1185">Reference proteome</keyword>
<comment type="subcellular location">
    <subcellularLocation>
        <location evidence="2">Nucleus</location>
    </subcellularLocation>
</comment>
<comment type="similarity">
    <text evidence="3">Belongs to the HARBI1 family.</text>
</comment>
<dbReference type="OrthoDB" id="1681765at2759"/>
<evidence type="ECO:0000256" key="2">
    <source>
        <dbReference type="ARBA" id="ARBA00004123"/>
    </source>
</evidence>
<reference evidence="11" key="1">
    <citation type="submission" date="2025-08" db="UniProtKB">
        <authorList>
            <consortium name="RefSeq"/>
        </authorList>
    </citation>
    <scope>IDENTIFICATION</scope>
</reference>
<feature type="region of interest" description="Disordered" evidence="8">
    <location>
        <begin position="180"/>
        <end position="212"/>
    </location>
</feature>
<keyword evidence="5" id="KW-0479">Metal-binding</keyword>
<dbReference type="Pfam" id="PF13359">
    <property type="entry name" value="DDE_Tnp_4"/>
    <property type="match status" value="1"/>
</dbReference>
<keyword evidence="4" id="KW-0540">Nuclease</keyword>
<dbReference type="GO" id="GO:0016787">
    <property type="term" value="F:hydrolase activity"/>
    <property type="evidence" value="ECO:0007669"/>
    <property type="project" value="UniProtKB-KW"/>
</dbReference>
<evidence type="ECO:0000256" key="1">
    <source>
        <dbReference type="ARBA" id="ARBA00001968"/>
    </source>
</evidence>
<dbReference type="GO" id="GO:0046872">
    <property type="term" value="F:metal ion binding"/>
    <property type="evidence" value="ECO:0007669"/>
    <property type="project" value="UniProtKB-KW"/>
</dbReference>
<evidence type="ECO:0000256" key="6">
    <source>
        <dbReference type="ARBA" id="ARBA00022801"/>
    </source>
</evidence>
<proteinExistence type="inferred from homology"/>
<accession>A0A1U8Q9J3</accession>
<dbReference type="KEGG" id="nnu:104606014"/>
<dbReference type="Proteomes" id="UP000189703">
    <property type="component" value="Unplaced"/>
</dbReference>
<dbReference type="InterPro" id="IPR045249">
    <property type="entry name" value="HARBI1-like"/>
</dbReference>
<evidence type="ECO:0000256" key="3">
    <source>
        <dbReference type="ARBA" id="ARBA00006958"/>
    </source>
</evidence>
<organism evidence="10 11">
    <name type="scientific">Nelumbo nucifera</name>
    <name type="common">Sacred lotus</name>
    <dbReference type="NCBI Taxonomy" id="4432"/>
    <lineage>
        <taxon>Eukaryota</taxon>
        <taxon>Viridiplantae</taxon>
        <taxon>Streptophyta</taxon>
        <taxon>Embryophyta</taxon>
        <taxon>Tracheophyta</taxon>
        <taxon>Spermatophyta</taxon>
        <taxon>Magnoliopsida</taxon>
        <taxon>Proteales</taxon>
        <taxon>Nelumbonaceae</taxon>
        <taxon>Nelumbo</taxon>
    </lineage>
</organism>
<feature type="compositionally biased region" description="Polar residues" evidence="8">
    <location>
        <begin position="194"/>
        <end position="204"/>
    </location>
</feature>
<evidence type="ECO:0000256" key="4">
    <source>
        <dbReference type="ARBA" id="ARBA00022722"/>
    </source>
</evidence>
<dbReference type="RefSeq" id="XP_019054740.1">
    <property type="nucleotide sequence ID" value="XM_019199195.1"/>
</dbReference>
<comment type="cofactor">
    <cofactor evidence="1">
        <name>a divalent metal cation</name>
        <dbReference type="ChEBI" id="CHEBI:60240"/>
    </cofactor>
</comment>
<dbReference type="eggNOG" id="KOG4585">
    <property type="taxonomic scope" value="Eukaryota"/>
</dbReference>
<evidence type="ECO:0000256" key="7">
    <source>
        <dbReference type="ARBA" id="ARBA00023242"/>
    </source>
</evidence>
<evidence type="ECO:0000313" key="10">
    <source>
        <dbReference type="Proteomes" id="UP000189703"/>
    </source>
</evidence>
<gene>
    <name evidence="11" type="primary">LOC104606014</name>
</gene>
<evidence type="ECO:0000259" key="9">
    <source>
        <dbReference type="Pfam" id="PF13359"/>
    </source>
</evidence>
<dbReference type="InParanoid" id="A0A1U8Q9J3"/>
<feature type="domain" description="DDE Tnp4" evidence="9">
    <location>
        <begin position="24"/>
        <end position="156"/>
    </location>
</feature>
<dbReference type="GeneID" id="104606014"/>
<evidence type="ECO:0000256" key="5">
    <source>
        <dbReference type="ARBA" id="ARBA00022723"/>
    </source>
</evidence>
<dbReference type="AlphaFoldDB" id="A0A1U8Q9J3"/>
<evidence type="ECO:0000313" key="11">
    <source>
        <dbReference type="RefSeq" id="XP_019054740.1"/>
    </source>
</evidence>
<dbReference type="InterPro" id="IPR027806">
    <property type="entry name" value="HARBI1_dom"/>
</dbReference>
<dbReference type="GO" id="GO:0004518">
    <property type="term" value="F:nuclease activity"/>
    <property type="evidence" value="ECO:0007669"/>
    <property type="project" value="UniProtKB-KW"/>
</dbReference>
<keyword evidence="6" id="KW-0378">Hydrolase</keyword>
<dbReference type="PANTHER" id="PTHR22930:SF268">
    <property type="entry name" value="NUCLEASE HARBI1"/>
    <property type="match status" value="1"/>
</dbReference>
<dbReference type="GO" id="GO:0005634">
    <property type="term" value="C:nucleus"/>
    <property type="evidence" value="ECO:0007669"/>
    <property type="project" value="UniProtKB-SubCell"/>
</dbReference>
<dbReference type="PANTHER" id="PTHR22930">
    <property type="match status" value="1"/>
</dbReference>
<evidence type="ECO:0000256" key="8">
    <source>
        <dbReference type="SAM" id="MobiDB-lite"/>
    </source>
</evidence>
<keyword evidence="7" id="KW-0539">Nucleus</keyword>
<sequence>MGKADFARLCKIIRETGRLHDREHDGRKSYPTQNIFTACTFNLRFTYVLPGWEGVATDSHMLNNALRKYYLVHVGFSLKTGFITPYRSTRYHLKECGAHQLENPKELFNLQHSSLRNVVERIFGVLKKCFPILVSQQHYPFKSQVKIVPACCILYNHVMGVDPYDFVMCQYDQEAVDTEDDAGIDDLNDDRADNTQPIQLSQRASRNEQSRK</sequence>